<reference evidence="3" key="1">
    <citation type="journal article" date="2019" name="Int. J. Syst. Evol. Microbiol.">
        <title>The Global Catalogue of Microorganisms (GCM) 10K type strain sequencing project: providing services to taxonomists for standard genome sequencing and annotation.</title>
        <authorList>
            <consortium name="The Broad Institute Genomics Platform"/>
            <consortium name="The Broad Institute Genome Sequencing Center for Infectious Disease"/>
            <person name="Wu L."/>
            <person name="Ma J."/>
        </authorList>
    </citation>
    <scope>NUCLEOTIDE SEQUENCE [LARGE SCALE GENOMIC DNA]</scope>
    <source>
        <strain evidence="3">CCUG 56756</strain>
    </source>
</reference>
<accession>A0ABW3LEC8</accession>
<dbReference type="Proteomes" id="UP001597109">
    <property type="component" value="Unassembled WGS sequence"/>
</dbReference>
<evidence type="ECO:0000313" key="3">
    <source>
        <dbReference type="Proteomes" id="UP001597109"/>
    </source>
</evidence>
<dbReference type="EMBL" id="JBHTKI010000023">
    <property type="protein sequence ID" value="MFD1032740.1"/>
    <property type="molecule type" value="Genomic_DNA"/>
</dbReference>
<dbReference type="PANTHER" id="PTHR21310">
    <property type="entry name" value="AMINOGLYCOSIDE PHOSPHOTRANSFERASE-RELATED-RELATED"/>
    <property type="match status" value="1"/>
</dbReference>
<protein>
    <submittedName>
        <fullName evidence="2">Phosphotransferase family protein</fullName>
    </submittedName>
</protein>
<dbReference type="SUPFAM" id="SSF56112">
    <property type="entry name" value="Protein kinase-like (PK-like)"/>
    <property type="match status" value="1"/>
</dbReference>
<proteinExistence type="predicted"/>
<feature type="domain" description="Aminoglycoside phosphotransferase" evidence="1">
    <location>
        <begin position="34"/>
        <end position="254"/>
    </location>
</feature>
<evidence type="ECO:0000313" key="2">
    <source>
        <dbReference type="EMBL" id="MFD1032740.1"/>
    </source>
</evidence>
<keyword evidence="3" id="KW-1185">Reference proteome</keyword>
<dbReference type="Pfam" id="PF01636">
    <property type="entry name" value="APH"/>
    <property type="match status" value="1"/>
</dbReference>
<organism evidence="2 3">
    <name type="scientific">Metaplanococcus flavidus</name>
    <dbReference type="NCBI Taxonomy" id="569883"/>
    <lineage>
        <taxon>Bacteria</taxon>
        <taxon>Bacillati</taxon>
        <taxon>Bacillota</taxon>
        <taxon>Bacilli</taxon>
        <taxon>Bacillales</taxon>
        <taxon>Caryophanaceae</taxon>
        <taxon>Metaplanococcus</taxon>
    </lineage>
</organism>
<gene>
    <name evidence="2" type="ORF">ACFQ1X_14975</name>
</gene>
<comment type="caution">
    <text evidence="2">The sequence shown here is derived from an EMBL/GenBank/DDBJ whole genome shotgun (WGS) entry which is preliminary data.</text>
</comment>
<dbReference type="InterPro" id="IPR002575">
    <property type="entry name" value="Aminoglycoside_PTrfase"/>
</dbReference>
<dbReference type="RefSeq" id="WP_379083260.1">
    <property type="nucleotide sequence ID" value="NZ_JBHTKI010000023.1"/>
</dbReference>
<dbReference type="InterPro" id="IPR051678">
    <property type="entry name" value="AGP_Transferase"/>
</dbReference>
<name>A0ABW3LEC8_9BACL</name>
<sequence>MGKISYPMNPELTTETIEWIEEILGKRVNRDRIQKLLGGTSSLVFEIPFEQESFQENVILRLFHKKDWLEMEPDLAKHESESLQQAAQSKIPSPTLIAYDETGERCGMPAVLMTKLPGKTILQPANMESWLTGMAAALVKIHQQKAENLNYEYFSYNDALRLEKPLWSKFPNDWMRAFFIVAGVRPQSAYCFIHRDYHPGNILWQDDELTGVVDWVNACRGPAGVDIGHCRVNLAQLFGVSTADEFLEAYISQAGEDFQYDSYWDLLALADTLDGLPKVYVGWSELGMKGLSDELIRHRLDEYLLSLLERFDN</sequence>
<dbReference type="InterPro" id="IPR011009">
    <property type="entry name" value="Kinase-like_dom_sf"/>
</dbReference>
<dbReference type="Gene3D" id="3.90.1200.10">
    <property type="match status" value="1"/>
</dbReference>
<evidence type="ECO:0000259" key="1">
    <source>
        <dbReference type="Pfam" id="PF01636"/>
    </source>
</evidence>